<name>A0A6A0BAJ6_9LACT</name>
<sequence>MANRFANKLKTADEIIEETPLETISKVSEKPKTAQKTKEIKEQTALSDSEQFIKSINKNAVEKTKKTVYVTTDFFNKINFLKTQTGIKVIPILDEMIEIYLNNKDGEIRKLISEEQAELAKRL</sequence>
<reference evidence="1 2" key="1">
    <citation type="submission" date="2020-02" db="EMBL/GenBank/DDBJ databases">
        <title>Draft genome sequence of Lactococcus sp. Hs20B0-1.</title>
        <authorList>
            <person name="Noda S."/>
            <person name="Yuki M."/>
            <person name="Ohkuma M."/>
        </authorList>
    </citation>
    <scope>NUCLEOTIDE SEQUENCE [LARGE SCALE GENOMIC DNA]</scope>
    <source>
        <strain evidence="1 2">Hs20B0-1</strain>
    </source>
</reference>
<evidence type="ECO:0000313" key="1">
    <source>
        <dbReference type="EMBL" id="GFH41404.1"/>
    </source>
</evidence>
<protein>
    <submittedName>
        <fullName evidence="1">Uncharacterized protein</fullName>
    </submittedName>
</protein>
<dbReference type="RefSeq" id="WP_172357866.1">
    <property type="nucleotide sequence ID" value="NZ_BLLH01000014.1"/>
</dbReference>
<comment type="caution">
    <text evidence="1">The sequence shown here is derived from an EMBL/GenBank/DDBJ whole genome shotgun (WGS) entry which is preliminary data.</text>
</comment>
<dbReference type="AlphaFoldDB" id="A0A6A0BAJ6"/>
<accession>A0A6A0BAJ6</accession>
<proteinExistence type="predicted"/>
<gene>
    <name evidence="1" type="ORF">Hs20B_18020</name>
</gene>
<keyword evidence="2" id="KW-1185">Reference proteome</keyword>
<dbReference type="Proteomes" id="UP000475928">
    <property type="component" value="Unassembled WGS sequence"/>
</dbReference>
<dbReference type="EMBL" id="BLLH01000014">
    <property type="protein sequence ID" value="GFH41404.1"/>
    <property type="molecule type" value="Genomic_DNA"/>
</dbReference>
<evidence type="ECO:0000313" key="2">
    <source>
        <dbReference type="Proteomes" id="UP000475928"/>
    </source>
</evidence>
<organism evidence="1 2">
    <name type="scientific">Pseudolactococcus insecticola</name>
    <dbReference type="NCBI Taxonomy" id="2709158"/>
    <lineage>
        <taxon>Bacteria</taxon>
        <taxon>Bacillati</taxon>
        <taxon>Bacillota</taxon>
        <taxon>Bacilli</taxon>
        <taxon>Lactobacillales</taxon>
        <taxon>Streptococcaceae</taxon>
        <taxon>Pseudolactococcus</taxon>
    </lineage>
</organism>